<feature type="transmembrane region" description="Helical" evidence="1">
    <location>
        <begin position="128"/>
        <end position="149"/>
    </location>
</feature>
<comment type="caution">
    <text evidence="2">The sequence shown here is derived from an EMBL/GenBank/DDBJ whole genome shotgun (WGS) entry which is preliminary data.</text>
</comment>
<dbReference type="RefSeq" id="WP_157231843.1">
    <property type="nucleotide sequence ID" value="NZ_JMCB01000002.1"/>
</dbReference>
<proteinExistence type="predicted"/>
<name>A0A085WUL6_9BACT</name>
<dbReference type="EMBL" id="JMCB01000002">
    <property type="protein sequence ID" value="KFE71379.1"/>
    <property type="molecule type" value="Genomic_DNA"/>
</dbReference>
<protein>
    <recommendedName>
        <fullName evidence="4">Glycosyltransferase RgtA/B/C/D-like domain-containing protein</fullName>
    </recommendedName>
</protein>
<evidence type="ECO:0000313" key="2">
    <source>
        <dbReference type="EMBL" id="KFE71379.1"/>
    </source>
</evidence>
<dbReference type="AlphaFoldDB" id="A0A085WUL6"/>
<sequence length="507" mass="56096">MLLAWVSTPPVAMAACFVATLMLVPSRKLAEVPRLPSFVTLSGLVVFLAWIVTRGTFSWDEREALSSAYDALARSLREGSAEVPREDIQWEAWSVGGRTFMYFGPFPALLRMLPDALMPGRYGLWSRLSGFLAVVLCLGVVVAITRRQLGENERLGARGRAVLFFATVAAVGLGSVLVLLGSLANLYHEAILWGLCAALWGVFFMLGVLRDDAGAWRSLALLSVAAGVAFLSRVTFGLPLYALVSGLALRRLILQVRRERQPLFTAAGWVALALLPAVAAGLFHLWYNHARFGSPFEFAPFAAYESPSKPQGVDSPFHWSRIPSGALAYFRISLENFRLGVPFLTFSNPAVFRPELYRDLSTLLISPLLVSPWLVVALVGGLLLPGRPGERRGWMLWALPFAAQGLLILAYYWLAYRFTAEFLPLGIWFLAAYLRRAGAERGVKRLLSPPVFAAVAVLSVVATMTSLFHFESRWWAYPEKYRQRLSRTFEAYDARLGLGTLGSAREE</sequence>
<keyword evidence="1" id="KW-0812">Transmembrane</keyword>
<keyword evidence="3" id="KW-1185">Reference proteome</keyword>
<reference evidence="2 3" key="1">
    <citation type="submission" date="2014-04" db="EMBL/GenBank/DDBJ databases">
        <title>Genome assembly of Hyalangium minutum DSM 14724.</title>
        <authorList>
            <person name="Sharma G."/>
            <person name="Subramanian S."/>
        </authorList>
    </citation>
    <scope>NUCLEOTIDE SEQUENCE [LARGE SCALE GENOMIC DNA]</scope>
    <source>
        <strain evidence="2 3">DSM 14724</strain>
    </source>
</reference>
<feature type="transmembrane region" description="Helical" evidence="1">
    <location>
        <begin position="266"/>
        <end position="287"/>
    </location>
</feature>
<feature type="transmembrane region" description="Helical" evidence="1">
    <location>
        <begin position="161"/>
        <end position="184"/>
    </location>
</feature>
<evidence type="ECO:0000313" key="3">
    <source>
        <dbReference type="Proteomes" id="UP000028725"/>
    </source>
</evidence>
<feature type="transmembrane region" description="Helical" evidence="1">
    <location>
        <begin position="363"/>
        <end position="384"/>
    </location>
</feature>
<feature type="transmembrane region" description="Helical" evidence="1">
    <location>
        <begin position="190"/>
        <end position="209"/>
    </location>
</feature>
<feature type="transmembrane region" description="Helical" evidence="1">
    <location>
        <begin position="422"/>
        <end position="439"/>
    </location>
</feature>
<dbReference type="OrthoDB" id="4855126at2"/>
<feature type="transmembrane region" description="Helical" evidence="1">
    <location>
        <begin position="451"/>
        <end position="470"/>
    </location>
</feature>
<accession>A0A085WUL6</accession>
<feature type="transmembrane region" description="Helical" evidence="1">
    <location>
        <begin position="396"/>
        <end position="416"/>
    </location>
</feature>
<organism evidence="2 3">
    <name type="scientific">Hyalangium minutum</name>
    <dbReference type="NCBI Taxonomy" id="394096"/>
    <lineage>
        <taxon>Bacteria</taxon>
        <taxon>Pseudomonadati</taxon>
        <taxon>Myxococcota</taxon>
        <taxon>Myxococcia</taxon>
        <taxon>Myxococcales</taxon>
        <taxon>Cystobacterineae</taxon>
        <taxon>Archangiaceae</taxon>
        <taxon>Hyalangium</taxon>
    </lineage>
</organism>
<feature type="transmembrane region" description="Helical" evidence="1">
    <location>
        <begin position="35"/>
        <end position="53"/>
    </location>
</feature>
<gene>
    <name evidence="2" type="ORF">DB31_3509</name>
</gene>
<evidence type="ECO:0008006" key="4">
    <source>
        <dbReference type="Google" id="ProtNLM"/>
    </source>
</evidence>
<keyword evidence="1" id="KW-1133">Transmembrane helix</keyword>
<feature type="transmembrane region" description="Helical" evidence="1">
    <location>
        <begin position="6"/>
        <end position="23"/>
    </location>
</feature>
<keyword evidence="1" id="KW-0472">Membrane</keyword>
<dbReference type="Proteomes" id="UP000028725">
    <property type="component" value="Unassembled WGS sequence"/>
</dbReference>
<evidence type="ECO:0000256" key="1">
    <source>
        <dbReference type="SAM" id="Phobius"/>
    </source>
</evidence>
<dbReference type="STRING" id="394096.DB31_3509"/>